<evidence type="ECO:0000256" key="2">
    <source>
        <dbReference type="ARBA" id="ARBA00001946"/>
    </source>
</evidence>
<feature type="domain" description="ATP-grasp" evidence="14">
    <location>
        <begin position="94"/>
        <end position="300"/>
    </location>
</feature>
<dbReference type="PANTHER" id="PTHR43472:SF1">
    <property type="entry name" value="PHOSPHORIBOSYLAMINE--GLYCINE LIGASE, CHLOROPLASTIC"/>
    <property type="match status" value="1"/>
</dbReference>
<evidence type="ECO:0000256" key="10">
    <source>
        <dbReference type="ARBA" id="ARBA00042242"/>
    </source>
</evidence>
<dbReference type="OrthoDB" id="9807240at2"/>
<comment type="pathway">
    <text evidence="3 12">Purine metabolism; IMP biosynthesis via de novo pathway; N(1)-(5-phospho-D-ribosyl)glycinamide from 5-phospho-alpha-D-ribose 1-diphosphate: step 2/2.</text>
</comment>
<evidence type="ECO:0000256" key="3">
    <source>
        <dbReference type="ARBA" id="ARBA00005174"/>
    </source>
</evidence>
<dbReference type="InterPro" id="IPR020562">
    <property type="entry name" value="PRibGlycinamide_synth_N"/>
</dbReference>
<dbReference type="PROSITE" id="PS00184">
    <property type="entry name" value="GARS"/>
    <property type="match status" value="1"/>
</dbReference>
<evidence type="ECO:0000256" key="5">
    <source>
        <dbReference type="ARBA" id="ARBA00022598"/>
    </source>
</evidence>
<protein>
    <recommendedName>
        <fullName evidence="4 12">Phosphoribosylamine--glycine ligase</fullName>
        <ecNumber evidence="4 12">6.3.4.13</ecNumber>
    </recommendedName>
    <alternativeName>
        <fullName evidence="12">GARS</fullName>
    </alternativeName>
    <alternativeName>
        <fullName evidence="10 12">Glycinamide ribonucleotide synthetase</fullName>
    </alternativeName>
    <alternativeName>
        <fullName evidence="11 12">Phosphoribosylglycinamide synthetase</fullName>
    </alternativeName>
</protein>
<dbReference type="STRING" id="1121881.SAMN02745225_00757"/>
<dbReference type="SUPFAM" id="SSF52440">
    <property type="entry name" value="PreATP-grasp domain"/>
    <property type="match status" value="1"/>
</dbReference>
<dbReference type="Pfam" id="PF02844">
    <property type="entry name" value="GARS_N"/>
    <property type="match status" value="1"/>
</dbReference>
<dbReference type="PROSITE" id="PS50975">
    <property type="entry name" value="ATP_GRASP"/>
    <property type="match status" value="1"/>
</dbReference>
<comment type="cofactor">
    <cofactor evidence="2">
        <name>Mg(2+)</name>
        <dbReference type="ChEBI" id="CHEBI:18420"/>
    </cofactor>
</comment>
<gene>
    <name evidence="12" type="primary">purD</name>
    <name evidence="15" type="ORF">SAMN02745225_00757</name>
</gene>
<dbReference type="Pfam" id="PF02843">
    <property type="entry name" value="GARS_C"/>
    <property type="match status" value="1"/>
</dbReference>
<keyword evidence="8 13" id="KW-0067">ATP-binding</keyword>
<evidence type="ECO:0000256" key="6">
    <source>
        <dbReference type="ARBA" id="ARBA00022741"/>
    </source>
</evidence>
<evidence type="ECO:0000256" key="4">
    <source>
        <dbReference type="ARBA" id="ARBA00013255"/>
    </source>
</evidence>
<evidence type="ECO:0000313" key="15">
    <source>
        <dbReference type="EMBL" id="SHE49028.1"/>
    </source>
</evidence>
<reference evidence="16" key="1">
    <citation type="submission" date="2016-11" db="EMBL/GenBank/DDBJ databases">
        <authorList>
            <person name="Varghese N."/>
            <person name="Submissions S."/>
        </authorList>
    </citation>
    <scope>NUCLEOTIDE SEQUENCE [LARGE SCALE GENOMIC DNA]</scope>
    <source>
        <strain evidence="16">DSM 19514</strain>
    </source>
</reference>
<dbReference type="GO" id="GO:0006189">
    <property type="term" value="P:'de novo' IMP biosynthetic process"/>
    <property type="evidence" value="ECO:0007669"/>
    <property type="project" value="UniProtKB-UniRule"/>
</dbReference>
<dbReference type="Pfam" id="PF01071">
    <property type="entry name" value="GARS_A"/>
    <property type="match status" value="1"/>
</dbReference>
<dbReference type="InterPro" id="IPR011054">
    <property type="entry name" value="Rudment_hybrid_motif"/>
</dbReference>
<comment type="similarity">
    <text evidence="9 12">Belongs to the GARS family.</text>
</comment>
<dbReference type="EC" id="6.3.4.13" evidence="4 12"/>
<dbReference type="SUPFAM" id="SSF56059">
    <property type="entry name" value="Glutathione synthetase ATP-binding domain-like"/>
    <property type="match status" value="1"/>
</dbReference>
<dbReference type="InterPro" id="IPR013815">
    <property type="entry name" value="ATP_grasp_subdomain_1"/>
</dbReference>
<keyword evidence="16" id="KW-1185">Reference proteome</keyword>
<name>A0A1M4TX45_9ACTN</name>
<evidence type="ECO:0000256" key="13">
    <source>
        <dbReference type="PROSITE-ProRule" id="PRU00409"/>
    </source>
</evidence>
<dbReference type="Gene3D" id="3.40.50.20">
    <property type="match status" value="1"/>
</dbReference>
<organism evidence="15 16">
    <name type="scientific">Ferrithrix thermotolerans DSM 19514</name>
    <dbReference type="NCBI Taxonomy" id="1121881"/>
    <lineage>
        <taxon>Bacteria</taxon>
        <taxon>Bacillati</taxon>
        <taxon>Actinomycetota</taxon>
        <taxon>Acidimicrobiia</taxon>
        <taxon>Acidimicrobiales</taxon>
        <taxon>Acidimicrobiaceae</taxon>
        <taxon>Ferrithrix</taxon>
    </lineage>
</organism>
<evidence type="ECO:0000256" key="12">
    <source>
        <dbReference type="HAMAP-Rule" id="MF_00138"/>
    </source>
</evidence>
<evidence type="ECO:0000256" key="9">
    <source>
        <dbReference type="ARBA" id="ARBA00038345"/>
    </source>
</evidence>
<dbReference type="InterPro" id="IPR020560">
    <property type="entry name" value="PRibGlycinamide_synth_C-dom"/>
</dbReference>
<dbReference type="PANTHER" id="PTHR43472">
    <property type="entry name" value="PHOSPHORIBOSYLAMINE--GLYCINE LIGASE"/>
    <property type="match status" value="1"/>
</dbReference>
<evidence type="ECO:0000259" key="14">
    <source>
        <dbReference type="PROSITE" id="PS50975"/>
    </source>
</evidence>
<dbReference type="Gene3D" id="3.90.600.10">
    <property type="entry name" value="Phosphoribosylglycinamide synthetase, C-terminal domain"/>
    <property type="match status" value="1"/>
</dbReference>
<dbReference type="SMART" id="SM01210">
    <property type="entry name" value="GARS_C"/>
    <property type="match status" value="1"/>
</dbReference>
<keyword evidence="5 12" id="KW-0436">Ligase</keyword>
<dbReference type="InterPro" id="IPR037123">
    <property type="entry name" value="PRibGlycinamide_synth_C_sf"/>
</dbReference>
<evidence type="ECO:0000313" key="16">
    <source>
        <dbReference type="Proteomes" id="UP000184295"/>
    </source>
</evidence>
<dbReference type="InterPro" id="IPR016185">
    <property type="entry name" value="PreATP-grasp_dom_sf"/>
</dbReference>
<evidence type="ECO:0000256" key="1">
    <source>
        <dbReference type="ARBA" id="ARBA00001936"/>
    </source>
</evidence>
<dbReference type="NCBIfam" id="TIGR00877">
    <property type="entry name" value="purD"/>
    <property type="match status" value="1"/>
</dbReference>
<dbReference type="GO" id="GO:0009113">
    <property type="term" value="P:purine nucleobase biosynthetic process"/>
    <property type="evidence" value="ECO:0007669"/>
    <property type="project" value="InterPro"/>
</dbReference>
<evidence type="ECO:0000256" key="8">
    <source>
        <dbReference type="ARBA" id="ARBA00022840"/>
    </source>
</evidence>
<dbReference type="InterPro" id="IPR011761">
    <property type="entry name" value="ATP-grasp"/>
</dbReference>
<dbReference type="Gene3D" id="3.30.470.20">
    <property type="entry name" value="ATP-grasp fold, B domain"/>
    <property type="match status" value="1"/>
</dbReference>
<dbReference type="SMART" id="SM01209">
    <property type="entry name" value="GARS_A"/>
    <property type="match status" value="1"/>
</dbReference>
<dbReference type="GO" id="GO:0005524">
    <property type="term" value="F:ATP binding"/>
    <property type="evidence" value="ECO:0007669"/>
    <property type="project" value="UniProtKB-UniRule"/>
</dbReference>
<dbReference type="InterPro" id="IPR020561">
    <property type="entry name" value="PRibGlycinamid_synth_ATP-grasp"/>
</dbReference>
<evidence type="ECO:0000256" key="7">
    <source>
        <dbReference type="ARBA" id="ARBA00022755"/>
    </source>
</evidence>
<dbReference type="Gene3D" id="3.30.1490.20">
    <property type="entry name" value="ATP-grasp fold, A domain"/>
    <property type="match status" value="1"/>
</dbReference>
<dbReference type="InterPro" id="IPR000115">
    <property type="entry name" value="PRibGlycinamide_synth"/>
</dbReference>
<evidence type="ECO:0000256" key="11">
    <source>
        <dbReference type="ARBA" id="ARBA00042864"/>
    </source>
</evidence>
<dbReference type="Proteomes" id="UP000184295">
    <property type="component" value="Unassembled WGS sequence"/>
</dbReference>
<comment type="cofactor">
    <cofactor evidence="1">
        <name>Mn(2+)</name>
        <dbReference type="ChEBI" id="CHEBI:29035"/>
    </cofactor>
</comment>
<dbReference type="GO" id="GO:0004637">
    <property type="term" value="F:phosphoribosylamine-glycine ligase activity"/>
    <property type="evidence" value="ECO:0007669"/>
    <property type="project" value="UniProtKB-UniRule"/>
</dbReference>
<dbReference type="AlphaFoldDB" id="A0A1M4TX45"/>
<dbReference type="InterPro" id="IPR020559">
    <property type="entry name" value="PRibGlycinamide_synth_CS"/>
</dbReference>
<dbReference type="GO" id="GO:0046872">
    <property type="term" value="F:metal ion binding"/>
    <property type="evidence" value="ECO:0007669"/>
    <property type="project" value="InterPro"/>
</dbReference>
<accession>A0A1M4TX45</accession>
<dbReference type="EMBL" id="FQUL01000007">
    <property type="protein sequence ID" value="SHE49028.1"/>
    <property type="molecule type" value="Genomic_DNA"/>
</dbReference>
<dbReference type="UniPathway" id="UPA00074">
    <property type="reaction ID" value="UER00125"/>
</dbReference>
<keyword evidence="7 12" id="KW-0658">Purine biosynthesis</keyword>
<dbReference type="HAMAP" id="MF_00138">
    <property type="entry name" value="GARS"/>
    <property type="match status" value="1"/>
</dbReference>
<dbReference type="SUPFAM" id="SSF51246">
    <property type="entry name" value="Rudiment single hybrid motif"/>
    <property type="match status" value="1"/>
</dbReference>
<proteinExistence type="inferred from homology"/>
<comment type="catalytic activity">
    <reaction evidence="12">
        <text>5-phospho-beta-D-ribosylamine + glycine + ATP = N(1)-(5-phospho-beta-D-ribosyl)glycinamide + ADP + phosphate + H(+)</text>
        <dbReference type="Rhea" id="RHEA:17453"/>
        <dbReference type="ChEBI" id="CHEBI:15378"/>
        <dbReference type="ChEBI" id="CHEBI:30616"/>
        <dbReference type="ChEBI" id="CHEBI:43474"/>
        <dbReference type="ChEBI" id="CHEBI:57305"/>
        <dbReference type="ChEBI" id="CHEBI:58681"/>
        <dbReference type="ChEBI" id="CHEBI:143788"/>
        <dbReference type="ChEBI" id="CHEBI:456216"/>
        <dbReference type="EC" id="6.3.4.13"/>
    </reaction>
</comment>
<keyword evidence="6 13" id="KW-0547">Nucleotide-binding</keyword>
<sequence>MRVVVVGSGAREHALAWTLSKEHDVIVAPGTSALSRYMETSDADPIDLDADLYVIGPEQPLVDGLADRLRENAKAVFGPSKEGAKLEGSKAFLKDLLRAAKVPTARYRTFDNIASAVSYLESSQPPYVIKTDGLAQGKGVLVTSDLAEAKRDVIDKISGRTFNGAGRIVVIEEGLQGRELSIFALCDGKKAVALPAATDYKRLMDGGKGPNTGGMGAYSPLEWADESVQQEVLAQLVEPTLAELTKRGIDYRGVLYAGVMVCEDGPKIIEFNVRFGDPETQVVIPRVAEGLGELLYECAMGSLSSSPTVSDTSMVTVVLAAKGYPQTVETGAIVEGLDVAMSREGVQVFLAGTSYDEEQDHFFVSGGRVVSVTAEGVTLSEARDRAYQGTRDIRFEGMQYRSDIGVW</sequence>